<name>A0A4Q7L4R3_9PSEU</name>
<dbReference type="AlphaFoldDB" id="A0A4Q7L4R3"/>
<sequence>MHDWHVLIEETVDVWGSTQGRHWCVSWTSGPVSHPDAVQLAGAVADGYRPAHPRVVRSRSVFRHGDDWVVRIAGTTETFHFRVSVVQLISHFDHTGQQTWP</sequence>
<organism evidence="1 2">
    <name type="scientific">Herbihabitans rhizosphaerae</name>
    <dbReference type="NCBI Taxonomy" id="1872711"/>
    <lineage>
        <taxon>Bacteria</taxon>
        <taxon>Bacillati</taxon>
        <taxon>Actinomycetota</taxon>
        <taxon>Actinomycetes</taxon>
        <taxon>Pseudonocardiales</taxon>
        <taxon>Pseudonocardiaceae</taxon>
        <taxon>Herbihabitans</taxon>
    </lineage>
</organism>
<evidence type="ECO:0000313" key="2">
    <source>
        <dbReference type="Proteomes" id="UP000294257"/>
    </source>
</evidence>
<dbReference type="OrthoDB" id="3698318at2"/>
<dbReference type="EMBL" id="SGWQ01000001">
    <property type="protein sequence ID" value="RZS44267.1"/>
    <property type="molecule type" value="Genomic_DNA"/>
</dbReference>
<evidence type="ECO:0000313" key="1">
    <source>
        <dbReference type="EMBL" id="RZS44267.1"/>
    </source>
</evidence>
<reference evidence="1 2" key="1">
    <citation type="submission" date="2019-02" db="EMBL/GenBank/DDBJ databases">
        <title>Genomic Encyclopedia of Type Strains, Phase IV (KMG-IV): sequencing the most valuable type-strain genomes for metagenomic binning, comparative biology and taxonomic classification.</title>
        <authorList>
            <person name="Goeker M."/>
        </authorList>
    </citation>
    <scope>NUCLEOTIDE SEQUENCE [LARGE SCALE GENOMIC DNA]</scope>
    <source>
        <strain evidence="1 2">DSM 101727</strain>
    </source>
</reference>
<comment type="caution">
    <text evidence="1">The sequence shown here is derived from an EMBL/GenBank/DDBJ whole genome shotgun (WGS) entry which is preliminary data.</text>
</comment>
<proteinExistence type="predicted"/>
<accession>A0A4Q7L4R3</accession>
<protein>
    <submittedName>
        <fullName evidence="1">Uncharacterized protein</fullName>
    </submittedName>
</protein>
<dbReference type="Proteomes" id="UP000294257">
    <property type="component" value="Unassembled WGS sequence"/>
</dbReference>
<keyword evidence="2" id="KW-1185">Reference proteome</keyword>
<gene>
    <name evidence="1" type="ORF">EV193_101142</name>
</gene>
<dbReference type="RefSeq" id="WP_130341969.1">
    <property type="nucleotide sequence ID" value="NZ_SGWQ01000001.1"/>
</dbReference>